<sequence>MDINLSGRLVVARLEEVTAQLSAGAAAPEVTFDLTAVEALDTAGAWLLIETQHQFQARGGQCEIVGASHAQAELLEVVRNSIPEKLDKAKPRHGFYDWLDHVGQKTWRAISGLVEILGFLGAVIARLGYVALHPRRLRLTSLVHHMQEIGLNAIPIVSLMAFLIGVVMAFQGAVQLRQFGAEVFVVDLIAISVLRELGILLTAIIVAGRSGAAFTAAIGSMKMREEIDAMQTLGLDPIEVLVLPRVLALIFVLPLLGFVADIVGLVGGGLMSWIELGVSPGMFQTRLYESVDVWHYLVGLIKAPFFAVIIGIVGCYEGMKVGGDAESLGRLTSTSVVLSIFLVIVADAMFSIFFAIVGV</sequence>
<evidence type="ECO:0000256" key="1">
    <source>
        <dbReference type="ARBA" id="ARBA00003787"/>
    </source>
</evidence>
<evidence type="ECO:0000313" key="5">
    <source>
        <dbReference type="Proteomes" id="UP000295696"/>
    </source>
</evidence>
<comment type="subcellular location">
    <subcellularLocation>
        <location evidence="2">Cell inner membrane</location>
        <topology evidence="2">Multi-pass membrane protein</topology>
    </subcellularLocation>
</comment>
<dbReference type="NCBIfam" id="TIGR00056">
    <property type="entry name" value="MlaE family lipid ABC transporter permease subunit"/>
    <property type="match status" value="1"/>
</dbReference>
<protein>
    <submittedName>
        <fullName evidence="4">Phospholipid/cholesterol/gamma-HCH transport system permease protein</fullName>
    </submittedName>
</protein>
<dbReference type="Pfam" id="PF02405">
    <property type="entry name" value="MlaE"/>
    <property type="match status" value="1"/>
</dbReference>
<accession>A0A4R3JMR1</accession>
<dbReference type="InterPro" id="IPR002645">
    <property type="entry name" value="STAS_dom"/>
</dbReference>
<feature type="transmembrane region" description="Helical" evidence="2">
    <location>
        <begin position="149"/>
        <end position="170"/>
    </location>
</feature>
<proteinExistence type="inferred from homology"/>
<dbReference type="Gene3D" id="3.30.750.24">
    <property type="entry name" value="STAS domain"/>
    <property type="match status" value="1"/>
</dbReference>
<feature type="transmembrane region" description="Helical" evidence="2">
    <location>
        <begin position="197"/>
        <end position="219"/>
    </location>
</feature>
<dbReference type="Pfam" id="PF13466">
    <property type="entry name" value="STAS_2"/>
    <property type="match status" value="1"/>
</dbReference>
<dbReference type="PROSITE" id="PS50801">
    <property type="entry name" value="STAS"/>
    <property type="match status" value="1"/>
</dbReference>
<dbReference type="PANTHER" id="PTHR30188">
    <property type="entry name" value="ABC TRANSPORTER PERMEASE PROTEIN-RELATED"/>
    <property type="match status" value="1"/>
</dbReference>
<evidence type="ECO:0000313" key="4">
    <source>
        <dbReference type="EMBL" id="TCS66531.1"/>
    </source>
</evidence>
<keyword evidence="2" id="KW-1003">Cell membrane</keyword>
<dbReference type="InterPro" id="IPR030802">
    <property type="entry name" value="Permease_MalE"/>
</dbReference>
<dbReference type="Proteomes" id="UP000295696">
    <property type="component" value="Unassembled WGS sequence"/>
</dbReference>
<keyword evidence="2" id="KW-1133">Transmembrane helix</keyword>
<feature type="transmembrane region" description="Helical" evidence="2">
    <location>
        <begin position="336"/>
        <end position="357"/>
    </location>
</feature>
<dbReference type="SUPFAM" id="SSF52091">
    <property type="entry name" value="SpoIIaa-like"/>
    <property type="match status" value="1"/>
</dbReference>
<feature type="transmembrane region" description="Helical" evidence="2">
    <location>
        <begin position="240"/>
        <end position="273"/>
    </location>
</feature>
<dbReference type="GO" id="GO:0043190">
    <property type="term" value="C:ATP-binding cassette (ABC) transporter complex"/>
    <property type="evidence" value="ECO:0007669"/>
    <property type="project" value="InterPro"/>
</dbReference>
<reference evidence="4 5" key="1">
    <citation type="submission" date="2019-03" db="EMBL/GenBank/DDBJ databases">
        <title>Genomic Encyclopedia of Type Strains, Phase IV (KMG-IV): sequencing the most valuable type-strain genomes for metagenomic binning, comparative biology and taxonomic classification.</title>
        <authorList>
            <person name="Goeker M."/>
        </authorList>
    </citation>
    <scope>NUCLEOTIDE SEQUENCE [LARGE SCALE GENOMIC DNA]</scope>
    <source>
        <strain evidence="4 5">DSM 104836</strain>
    </source>
</reference>
<dbReference type="RefSeq" id="WP_132242682.1">
    <property type="nucleotide sequence ID" value="NZ_SLZU01000002.1"/>
</dbReference>
<dbReference type="InterPro" id="IPR036513">
    <property type="entry name" value="STAS_dom_sf"/>
</dbReference>
<dbReference type="InterPro" id="IPR058548">
    <property type="entry name" value="MlaB-like_STAS"/>
</dbReference>
<dbReference type="EMBL" id="SLZU01000002">
    <property type="protein sequence ID" value="TCS66531.1"/>
    <property type="molecule type" value="Genomic_DNA"/>
</dbReference>
<dbReference type="AlphaFoldDB" id="A0A4R3JMR1"/>
<keyword evidence="2" id="KW-0997">Cell inner membrane</keyword>
<dbReference type="PANTHER" id="PTHR30188:SF3">
    <property type="entry name" value="ABC TRANSPORTER PERMEASE"/>
    <property type="match status" value="1"/>
</dbReference>
<comment type="function">
    <text evidence="1">Could be part of an ABC transporter complex.</text>
</comment>
<dbReference type="OrthoDB" id="9805022at2"/>
<name>A0A4R3JMR1_9RHOB</name>
<comment type="caution">
    <text evidence="4">The sequence shown here is derived from an EMBL/GenBank/DDBJ whole genome shotgun (WGS) entry which is preliminary data.</text>
</comment>
<evidence type="ECO:0000259" key="3">
    <source>
        <dbReference type="PROSITE" id="PS50801"/>
    </source>
</evidence>
<keyword evidence="5" id="KW-1185">Reference proteome</keyword>
<feature type="domain" description="STAS" evidence="3">
    <location>
        <begin position="1"/>
        <end position="79"/>
    </location>
</feature>
<organism evidence="4 5">
    <name type="scientific">Primorskyibacter sedentarius</name>
    <dbReference type="NCBI Taxonomy" id="745311"/>
    <lineage>
        <taxon>Bacteria</taxon>
        <taxon>Pseudomonadati</taxon>
        <taxon>Pseudomonadota</taxon>
        <taxon>Alphaproteobacteria</taxon>
        <taxon>Rhodobacterales</taxon>
        <taxon>Roseobacteraceae</taxon>
        <taxon>Primorskyibacter</taxon>
    </lineage>
</organism>
<keyword evidence="2" id="KW-0472">Membrane</keyword>
<feature type="transmembrane region" description="Helical" evidence="2">
    <location>
        <begin position="109"/>
        <end position="129"/>
    </location>
</feature>
<gene>
    <name evidence="4" type="ORF">EDD52_102348</name>
</gene>
<feature type="transmembrane region" description="Helical" evidence="2">
    <location>
        <begin position="293"/>
        <end position="316"/>
    </location>
</feature>
<evidence type="ECO:0000256" key="2">
    <source>
        <dbReference type="RuleBase" id="RU362044"/>
    </source>
</evidence>
<comment type="similarity">
    <text evidence="2">Belongs to the MlaE permease family.</text>
</comment>
<keyword evidence="2" id="KW-0812">Transmembrane</keyword>
<dbReference type="InterPro" id="IPR003453">
    <property type="entry name" value="ABC_MlaE_roteobac"/>
</dbReference>
<dbReference type="GO" id="GO:0005548">
    <property type="term" value="F:phospholipid transporter activity"/>
    <property type="evidence" value="ECO:0007669"/>
    <property type="project" value="TreeGrafter"/>
</dbReference>